<feature type="domain" description="Retroviral polymerase SH3-like" evidence="2">
    <location>
        <begin position="160"/>
        <end position="215"/>
    </location>
</feature>
<organism evidence="3">
    <name type="scientific">Tanacetum cinerariifolium</name>
    <name type="common">Dalmatian daisy</name>
    <name type="synonym">Chrysanthemum cinerariifolium</name>
    <dbReference type="NCBI Taxonomy" id="118510"/>
    <lineage>
        <taxon>Eukaryota</taxon>
        <taxon>Viridiplantae</taxon>
        <taxon>Streptophyta</taxon>
        <taxon>Embryophyta</taxon>
        <taxon>Tracheophyta</taxon>
        <taxon>Spermatophyta</taxon>
        <taxon>Magnoliopsida</taxon>
        <taxon>eudicotyledons</taxon>
        <taxon>Gunneridae</taxon>
        <taxon>Pentapetalae</taxon>
        <taxon>asterids</taxon>
        <taxon>campanulids</taxon>
        <taxon>Asterales</taxon>
        <taxon>Asteraceae</taxon>
        <taxon>Asteroideae</taxon>
        <taxon>Anthemideae</taxon>
        <taxon>Anthemidinae</taxon>
        <taxon>Tanacetum</taxon>
    </lineage>
</organism>
<protein>
    <submittedName>
        <fullName evidence="3">Ribonuclease H-like domain-containing protein</fullName>
    </submittedName>
</protein>
<feature type="region of interest" description="Disordered" evidence="1">
    <location>
        <begin position="673"/>
        <end position="698"/>
    </location>
</feature>
<reference evidence="3" key="1">
    <citation type="journal article" date="2019" name="Sci. Rep.">
        <title>Draft genome of Tanacetum cinerariifolium, the natural source of mosquito coil.</title>
        <authorList>
            <person name="Yamashiro T."/>
            <person name="Shiraishi A."/>
            <person name="Satake H."/>
            <person name="Nakayama K."/>
        </authorList>
    </citation>
    <scope>NUCLEOTIDE SEQUENCE</scope>
</reference>
<dbReference type="InterPro" id="IPR039537">
    <property type="entry name" value="Retrotran_Ty1/copia-like"/>
</dbReference>
<accession>A0A6L2N715</accession>
<evidence type="ECO:0000259" key="2">
    <source>
        <dbReference type="Pfam" id="PF25597"/>
    </source>
</evidence>
<dbReference type="InterPro" id="IPR012337">
    <property type="entry name" value="RNaseH-like_sf"/>
</dbReference>
<proteinExistence type="predicted"/>
<dbReference type="Pfam" id="PF25597">
    <property type="entry name" value="SH3_retrovirus"/>
    <property type="match status" value="1"/>
</dbReference>
<dbReference type="InterPro" id="IPR057670">
    <property type="entry name" value="SH3_retrovirus"/>
</dbReference>
<feature type="region of interest" description="Disordered" evidence="1">
    <location>
        <begin position="286"/>
        <end position="313"/>
    </location>
</feature>
<comment type="caution">
    <text evidence="3">The sequence shown here is derived from an EMBL/GenBank/DDBJ whole genome shotgun (WGS) entry which is preliminary data.</text>
</comment>
<dbReference type="PANTHER" id="PTHR42648">
    <property type="entry name" value="TRANSPOSASE, PUTATIVE-RELATED"/>
    <property type="match status" value="1"/>
</dbReference>
<feature type="compositionally biased region" description="Polar residues" evidence="1">
    <location>
        <begin position="673"/>
        <end position="689"/>
    </location>
</feature>
<evidence type="ECO:0000313" key="3">
    <source>
        <dbReference type="EMBL" id="GEU81988.1"/>
    </source>
</evidence>
<dbReference type="SUPFAM" id="SSF53098">
    <property type="entry name" value="Ribonuclease H-like"/>
    <property type="match status" value="1"/>
</dbReference>
<dbReference type="AlphaFoldDB" id="A0A6L2N715"/>
<evidence type="ECO:0000256" key="1">
    <source>
        <dbReference type="SAM" id="MobiDB-lite"/>
    </source>
</evidence>
<dbReference type="PANTHER" id="PTHR42648:SF32">
    <property type="entry name" value="RIBONUCLEASE H-LIKE DOMAIN, GAG-PRE-INTEGRASE DOMAIN PROTEIN-RELATED"/>
    <property type="match status" value="1"/>
</dbReference>
<sequence length="897" mass="101830">MERTQIVDEQLEHIPHKALRMMDCTHYGSQMIENHSKDRFVKDMLMMELVMHTEKNDIVFHMEKTGMLMLAVEVDVGGTTGDVVDKLTCSSDDVRNRTLIEAARTMLADSKLPTTFWAKAVNTACYVQNKVLVVKPHFKTPYELFKGRSHALSFMRPFGCHVTILNTLDQLGKFDGKSDEGIFVGYFTISKAFRVYNNKTRKVKENLHITFLENKPMIAGRVLGWLFDIDALSESMNYAPVPAGTNSNDLAGKGTSFNAGQSSLEIGSSQDYILIPLWKDNSLFDSSSQDSDGHNKDKHVNTATPTYTDYPSDPLMPDLEDTGIFDDVYDDRDEGAEADYNNLETIILTRKMAKQNEAGLLTFINKQGRTNHKHFQNCLFAFLLSQMEPKKRSLSTEFEQLKHKRFQMSSMRELTFFLGLQVEWQKDGIFLSQDKYVCDILKKFGFSNVKSVSTPIETHKPLSKDANGTDVDVYLYRSMIGSLMYLTSSRPDIMFAGQPTLGLSYPKDSPLELIAYSDNDYAGASLDRKSTTGGLDYTLWILRMECKSGQVMKIGLELKGYLINNGYADLVQHDGKTATGKEFSNPLMAGSLPKTISAKIVDFLSSCSITYALTVSPTIYASYIEQFWNTASSKTINFVKQIHAIVDGKVVVISESSVRSDLLFDDEDGNGYRWQSQAPRNHGGTSAQTRSERVLEQPNDHLPQKVFITLTKRLKKLEIQLKQKRSRAVIHSLDEEEPSVDIKDSPKQGRIIEELNKDENVNLETARQEHEKYNLEKTLKLQRKSDKREEDVDKGDQTKEIDWNDPTVLRYHAFQNRPFSKAEVEEMKLYMRIVPDEDIAIDAIPLATKPSVIVEYKIVKEGNINTYHIIRADGSTKRYTSMINLLENIDREDLEAL</sequence>
<feature type="region of interest" description="Disordered" evidence="1">
    <location>
        <begin position="780"/>
        <end position="799"/>
    </location>
</feature>
<dbReference type="EMBL" id="BKCJ010008393">
    <property type="protein sequence ID" value="GEU81988.1"/>
    <property type="molecule type" value="Genomic_DNA"/>
</dbReference>
<gene>
    <name evidence="3" type="ORF">Tci_053966</name>
</gene>
<feature type="compositionally biased region" description="Basic and acidic residues" evidence="1">
    <location>
        <begin position="291"/>
        <end position="300"/>
    </location>
</feature>
<name>A0A6L2N715_TANCI</name>